<evidence type="ECO:0000256" key="10">
    <source>
        <dbReference type="ARBA" id="ARBA00023136"/>
    </source>
</evidence>
<organism evidence="12 13">
    <name type="scientific">Escallonia herrerae</name>
    <dbReference type="NCBI Taxonomy" id="1293975"/>
    <lineage>
        <taxon>Eukaryota</taxon>
        <taxon>Viridiplantae</taxon>
        <taxon>Streptophyta</taxon>
        <taxon>Embryophyta</taxon>
        <taxon>Tracheophyta</taxon>
        <taxon>Spermatophyta</taxon>
        <taxon>Magnoliopsida</taxon>
        <taxon>eudicotyledons</taxon>
        <taxon>Gunneridae</taxon>
        <taxon>Pentapetalae</taxon>
        <taxon>asterids</taxon>
        <taxon>campanulids</taxon>
        <taxon>Escalloniales</taxon>
        <taxon>Escalloniaceae</taxon>
        <taxon>Escallonia</taxon>
    </lineage>
</organism>
<keyword evidence="8 11" id="KW-0408">Iron</keyword>
<keyword evidence="4" id="KW-0812">Transmembrane</keyword>
<evidence type="ECO:0000256" key="6">
    <source>
        <dbReference type="ARBA" id="ARBA00022989"/>
    </source>
</evidence>
<dbReference type="SUPFAM" id="SSF48264">
    <property type="entry name" value="Cytochrome P450"/>
    <property type="match status" value="1"/>
</dbReference>
<dbReference type="AlphaFoldDB" id="A0AA88VGH8"/>
<dbReference type="PROSITE" id="PS00086">
    <property type="entry name" value="CYTOCHROME_P450"/>
    <property type="match status" value="1"/>
</dbReference>
<dbReference type="InterPro" id="IPR017972">
    <property type="entry name" value="Cyt_P450_CS"/>
</dbReference>
<dbReference type="GO" id="GO:0016705">
    <property type="term" value="F:oxidoreductase activity, acting on paired donors, with incorporation or reduction of molecular oxygen"/>
    <property type="evidence" value="ECO:0007669"/>
    <property type="project" value="InterPro"/>
</dbReference>
<keyword evidence="13" id="KW-1185">Reference proteome</keyword>
<name>A0AA88VGH8_9ASTE</name>
<keyword evidence="10" id="KW-0472">Membrane</keyword>
<dbReference type="GO" id="GO:0004497">
    <property type="term" value="F:monooxygenase activity"/>
    <property type="evidence" value="ECO:0007669"/>
    <property type="project" value="UniProtKB-KW"/>
</dbReference>
<dbReference type="InterPro" id="IPR050665">
    <property type="entry name" value="Cytochrome_P450_Monooxygen"/>
</dbReference>
<keyword evidence="6" id="KW-1133">Transmembrane helix</keyword>
<dbReference type="Pfam" id="PF00067">
    <property type="entry name" value="p450"/>
    <property type="match status" value="1"/>
</dbReference>
<evidence type="ECO:0000313" key="13">
    <source>
        <dbReference type="Proteomes" id="UP001188597"/>
    </source>
</evidence>
<dbReference type="PANTHER" id="PTHR24282:SF15">
    <property type="entry name" value="CYTOCHROME P450, FAMILY 715, SUBFAMILY A, POLYPEPTIDE 1"/>
    <property type="match status" value="1"/>
</dbReference>
<evidence type="ECO:0000256" key="8">
    <source>
        <dbReference type="ARBA" id="ARBA00023004"/>
    </source>
</evidence>
<dbReference type="PANTHER" id="PTHR24282">
    <property type="entry name" value="CYTOCHROME P450 FAMILY MEMBER"/>
    <property type="match status" value="1"/>
</dbReference>
<evidence type="ECO:0008006" key="14">
    <source>
        <dbReference type="Google" id="ProtNLM"/>
    </source>
</evidence>
<dbReference type="GO" id="GO:0016020">
    <property type="term" value="C:membrane"/>
    <property type="evidence" value="ECO:0007669"/>
    <property type="project" value="UniProtKB-SubCell"/>
</dbReference>
<comment type="similarity">
    <text evidence="2 11">Belongs to the cytochrome P450 family.</text>
</comment>
<evidence type="ECO:0000256" key="4">
    <source>
        <dbReference type="ARBA" id="ARBA00022692"/>
    </source>
</evidence>
<dbReference type="GO" id="GO:0005506">
    <property type="term" value="F:iron ion binding"/>
    <property type="evidence" value="ECO:0007669"/>
    <property type="project" value="InterPro"/>
</dbReference>
<keyword evidence="3 11" id="KW-0349">Heme</keyword>
<dbReference type="Proteomes" id="UP001188597">
    <property type="component" value="Unassembled WGS sequence"/>
</dbReference>
<keyword evidence="9 11" id="KW-0503">Monooxygenase</keyword>
<protein>
    <recommendedName>
        <fullName evidence="14">Cytochrome P450</fullName>
    </recommendedName>
</protein>
<evidence type="ECO:0000256" key="1">
    <source>
        <dbReference type="ARBA" id="ARBA00004370"/>
    </source>
</evidence>
<evidence type="ECO:0000313" key="12">
    <source>
        <dbReference type="EMBL" id="KAK3008486.1"/>
    </source>
</evidence>
<dbReference type="Gene3D" id="1.10.630.10">
    <property type="entry name" value="Cytochrome P450"/>
    <property type="match status" value="1"/>
</dbReference>
<evidence type="ECO:0000256" key="3">
    <source>
        <dbReference type="ARBA" id="ARBA00022617"/>
    </source>
</evidence>
<sequence length="150" mass="16806">MWIDVVAMHHGRALWGDIENEFRPERFKEDLYGGCKHKMGYLPFGFGGRMCVGKSLTTEYKIVLILILTSCRCQADLNHLDPMGYKAPKKKIGACGNERNTSKTRTYVNVNASVCFPDGNLSLSAESAVKQLKSPTRDKLIIAITKDLHN</sequence>
<comment type="caution">
    <text evidence="12">The sequence shown here is derived from an EMBL/GenBank/DDBJ whole genome shotgun (WGS) entry which is preliminary data.</text>
</comment>
<dbReference type="EMBL" id="JAVXUP010001746">
    <property type="protein sequence ID" value="KAK3008486.1"/>
    <property type="molecule type" value="Genomic_DNA"/>
</dbReference>
<evidence type="ECO:0000256" key="9">
    <source>
        <dbReference type="ARBA" id="ARBA00023033"/>
    </source>
</evidence>
<keyword evidence="5 11" id="KW-0479">Metal-binding</keyword>
<evidence type="ECO:0000256" key="2">
    <source>
        <dbReference type="ARBA" id="ARBA00010617"/>
    </source>
</evidence>
<dbReference type="InterPro" id="IPR001128">
    <property type="entry name" value="Cyt_P450"/>
</dbReference>
<accession>A0AA88VGH8</accession>
<keyword evidence="7 11" id="KW-0560">Oxidoreductase</keyword>
<evidence type="ECO:0000256" key="11">
    <source>
        <dbReference type="RuleBase" id="RU000461"/>
    </source>
</evidence>
<evidence type="ECO:0000256" key="7">
    <source>
        <dbReference type="ARBA" id="ARBA00023002"/>
    </source>
</evidence>
<dbReference type="InterPro" id="IPR036396">
    <property type="entry name" value="Cyt_P450_sf"/>
</dbReference>
<gene>
    <name evidence="12" type="ORF">RJ639_015097</name>
</gene>
<proteinExistence type="inferred from homology"/>
<comment type="subcellular location">
    <subcellularLocation>
        <location evidence="1">Membrane</location>
    </subcellularLocation>
</comment>
<reference evidence="12" key="1">
    <citation type="submission" date="2022-12" db="EMBL/GenBank/DDBJ databases">
        <title>Draft genome assemblies for two species of Escallonia (Escalloniales).</title>
        <authorList>
            <person name="Chanderbali A."/>
            <person name="Dervinis C."/>
            <person name="Anghel I."/>
            <person name="Soltis D."/>
            <person name="Soltis P."/>
            <person name="Zapata F."/>
        </authorList>
    </citation>
    <scope>NUCLEOTIDE SEQUENCE</scope>
    <source>
        <strain evidence="12">UCBG64.0493</strain>
        <tissue evidence="12">Leaf</tissue>
    </source>
</reference>
<evidence type="ECO:0000256" key="5">
    <source>
        <dbReference type="ARBA" id="ARBA00022723"/>
    </source>
</evidence>
<dbReference type="GO" id="GO:0020037">
    <property type="term" value="F:heme binding"/>
    <property type="evidence" value="ECO:0007669"/>
    <property type="project" value="InterPro"/>
</dbReference>